<reference evidence="1 2" key="1">
    <citation type="submission" date="2019-03" db="EMBL/GenBank/DDBJ databases">
        <title>First draft genome of Liparis tanakae, snailfish: a comprehensive survey of snailfish specific genes.</title>
        <authorList>
            <person name="Kim W."/>
            <person name="Song I."/>
            <person name="Jeong J.-H."/>
            <person name="Kim D."/>
            <person name="Kim S."/>
            <person name="Ryu S."/>
            <person name="Song J.Y."/>
            <person name="Lee S.K."/>
        </authorList>
    </citation>
    <scope>NUCLEOTIDE SEQUENCE [LARGE SCALE GENOMIC DNA]</scope>
    <source>
        <tissue evidence="1">Muscle</tissue>
    </source>
</reference>
<proteinExistence type="predicted"/>
<organism evidence="1 2">
    <name type="scientific">Liparis tanakae</name>
    <name type="common">Tanaka's snailfish</name>
    <dbReference type="NCBI Taxonomy" id="230148"/>
    <lineage>
        <taxon>Eukaryota</taxon>
        <taxon>Metazoa</taxon>
        <taxon>Chordata</taxon>
        <taxon>Craniata</taxon>
        <taxon>Vertebrata</taxon>
        <taxon>Euteleostomi</taxon>
        <taxon>Actinopterygii</taxon>
        <taxon>Neopterygii</taxon>
        <taxon>Teleostei</taxon>
        <taxon>Neoteleostei</taxon>
        <taxon>Acanthomorphata</taxon>
        <taxon>Eupercaria</taxon>
        <taxon>Perciformes</taxon>
        <taxon>Cottioidei</taxon>
        <taxon>Cottales</taxon>
        <taxon>Liparidae</taxon>
        <taxon>Liparis</taxon>
    </lineage>
</organism>
<name>A0A4Z2G6K8_9TELE</name>
<dbReference type="EMBL" id="SRLO01000665">
    <property type="protein sequence ID" value="TNN49198.1"/>
    <property type="molecule type" value="Genomic_DNA"/>
</dbReference>
<dbReference type="AlphaFoldDB" id="A0A4Z2G6K8"/>
<comment type="caution">
    <text evidence="1">The sequence shown here is derived from an EMBL/GenBank/DDBJ whole genome shotgun (WGS) entry which is preliminary data.</text>
</comment>
<evidence type="ECO:0000313" key="2">
    <source>
        <dbReference type="Proteomes" id="UP000314294"/>
    </source>
</evidence>
<dbReference type="Proteomes" id="UP000314294">
    <property type="component" value="Unassembled WGS sequence"/>
</dbReference>
<evidence type="ECO:0000313" key="1">
    <source>
        <dbReference type="EMBL" id="TNN49198.1"/>
    </source>
</evidence>
<accession>A0A4Z2G6K8</accession>
<keyword evidence="2" id="KW-1185">Reference proteome</keyword>
<protein>
    <submittedName>
        <fullName evidence="1">Uncharacterized protein</fullName>
    </submittedName>
</protein>
<gene>
    <name evidence="1" type="ORF">EYF80_040617</name>
</gene>
<sequence>MPSLHHRDPGDHNHLEPGVECESWLPGRLTPPDPTHAVRMSSLCAAKCRAQHKMLDSAGLGLHQVEMQPAVISRKQSSYDKFNIR</sequence>